<dbReference type="InterPro" id="IPR036852">
    <property type="entry name" value="Peptidase_S8/S53_dom_sf"/>
</dbReference>
<comment type="similarity">
    <text evidence="1 5">Belongs to the peptidase S8 family.</text>
</comment>
<gene>
    <name evidence="7" type="ORF">ACFOY2_17865</name>
</gene>
<feature type="active site" description="Charge relay system" evidence="5">
    <location>
        <position position="85"/>
    </location>
</feature>
<dbReference type="Pfam" id="PF00082">
    <property type="entry name" value="Peptidase_S8"/>
    <property type="match status" value="1"/>
</dbReference>
<organism evidence="7 8">
    <name type="scientific">Nonomuraea purpurea</name>
    <dbReference type="NCBI Taxonomy" id="1849276"/>
    <lineage>
        <taxon>Bacteria</taxon>
        <taxon>Bacillati</taxon>
        <taxon>Actinomycetota</taxon>
        <taxon>Actinomycetes</taxon>
        <taxon>Streptosporangiales</taxon>
        <taxon>Streptosporangiaceae</taxon>
        <taxon>Nonomuraea</taxon>
    </lineage>
</organism>
<reference evidence="8" key="1">
    <citation type="journal article" date="2019" name="Int. J. Syst. Evol. Microbiol.">
        <title>The Global Catalogue of Microorganisms (GCM) 10K type strain sequencing project: providing services to taxonomists for standard genome sequencing and annotation.</title>
        <authorList>
            <consortium name="The Broad Institute Genomics Platform"/>
            <consortium name="The Broad Institute Genome Sequencing Center for Infectious Disease"/>
            <person name="Wu L."/>
            <person name="Ma J."/>
        </authorList>
    </citation>
    <scope>NUCLEOTIDE SEQUENCE [LARGE SCALE GENOMIC DNA]</scope>
    <source>
        <strain evidence="8">TBRC 1276</strain>
    </source>
</reference>
<dbReference type="EMBL" id="JBHSBI010000008">
    <property type="protein sequence ID" value="MFC4009104.1"/>
    <property type="molecule type" value="Genomic_DNA"/>
</dbReference>
<evidence type="ECO:0000256" key="4">
    <source>
        <dbReference type="ARBA" id="ARBA00022825"/>
    </source>
</evidence>
<keyword evidence="8" id="KW-1185">Reference proteome</keyword>
<evidence type="ECO:0000313" key="8">
    <source>
        <dbReference type="Proteomes" id="UP001595851"/>
    </source>
</evidence>
<dbReference type="CDD" id="cd07492">
    <property type="entry name" value="Peptidases_S8_8"/>
    <property type="match status" value="1"/>
</dbReference>
<dbReference type="InterPro" id="IPR034067">
    <property type="entry name" value="Serine_protease_KerA-like_dom"/>
</dbReference>
<dbReference type="PROSITE" id="PS51892">
    <property type="entry name" value="SUBTILASE"/>
    <property type="match status" value="1"/>
</dbReference>
<proteinExistence type="inferred from homology"/>
<dbReference type="PANTHER" id="PTHR43806:SF11">
    <property type="entry name" value="CEREVISIN-RELATED"/>
    <property type="match status" value="1"/>
</dbReference>
<accession>A0ABV8GAD7</accession>
<dbReference type="PROSITE" id="PS00136">
    <property type="entry name" value="SUBTILASE_ASP"/>
    <property type="match status" value="1"/>
</dbReference>
<evidence type="ECO:0000256" key="5">
    <source>
        <dbReference type="PROSITE-ProRule" id="PRU01240"/>
    </source>
</evidence>
<feature type="active site" description="Charge relay system" evidence="5">
    <location>
        <position position="229"/>
    </location>
</feature>
<evidence type="ECO:0000313" key="7">
    <source>
        <dbReference type="EMBL" id="MFC4009104.1"/>
    </source>
</evidence>
<dbReference type="InterPro" id="IPR015500">
    <property type="entry name" value="Peptidase_S8_subtilisin-rel"/>
</dbReference>
<keyword evidence="3 5" id="KW-0378">Hydrolase</keyword>
<dbReference type="SUPFAM" id="SSF52743">
    <property type="entry name" value="Subtilisin-like"/>
    <property type="match status" value="1"/>
</dbReference>
<keyword evidence="4 5" id="KW-0720">Serine protease</keyword>
<dbReference type="PRINTS" id="PR00723">
    <property type="entry name" value="SUBTILISIN"/>
</dbReference>
<protein>
    <submittedName>
        <fullName evidence="7">S8 family serine peptidase</fullName>
    </submittedName>
</protein>
<dbReference type="Gene3D" id="3.40.50.200">
    <property type="entry name" value="Peptidase S8/S53 domain"/>
    <property type="match status" value="1"/>
</dbReference>
<dbReference type="InterPro" id="IPR023827">
    <property type="entry name" value="Peptidase_S8_Asp-AS"/>
</dbReference>
<name>A0ABV8GAD7_9ACTN</name>
<dbReference type="InterPro" id="IPR050131">
    <property type="entry name" value="Peptidase_S8_subtilisin-like"/>
</dbReference>
<evidence type="ECO:0000256" key="1">
    <source>
        <dbReference type="ARBA" id="ARBA00011073"/>
    </source>
</evidence>
<dbReference type="Proteomes" id="UP001595851">
    <property type="component" value="Unassembled WGS sequence"/>
</dbReference>
<sequence length="269" mass="29043">MSSPPVRLTWFLGDRTPDDITVPADGFDPVTPQWAWGGATGSGVRVCVMDSGVDPEHPLVGEVQAAYEISEGEVVKAPSRDLHGHGTACASIVRRLAPECEIHSLRILDNTGATTGRMLLDALHWAVTQDFHVINLSLSTAKEQFRAPLQELADLAYFHRVLIVASAHNIRIESFPWRFSSAISVGSHKQDDPDLFLYNPEPPVEFFAPGQAVPVASPGGGVTRNTGNSFATPHITGRCALILSKHPHLTPFQVKSVLYLTAANVLAVS</sequence>
<dbReference type="InterPro" id="IPR000209">
    <property type="entry name" value="Peptidase_S8/S53_dom"/>
</dbReference>
<evidence type="ECO:0000259" key="6">
    <source>
        <dbReference type="Pfam" id="PF00082"/>
    </source>
</evidence>
<feature type="domain" description="Peptidase S8/S53" evidence="6">
    <location>
        <begin position="41"/>
        <end position="263"/>
    </location>
</feature>
<evidence type="ECO:0000256" key="3">
    <source>
        <dbReference type="ARBA" id="ARBA00022801"/>
    </source>
</evidence>
<keyword evidence="2 5" id="KW-0645">Protease</keyword>
<dbReference type="PANTHER" id="PTHR43806">
    <property type="entry name" value="PEPTIDASE S8"/>
    <property type="match status" value="1"/>
</dbReference>
<dbReference type="RefSeq" id="WP_379529165.1">
    <property type="nucleotide sequence ID" value="NZ_JBHSBI010000008.1"/>
</dbReference>
<evidence type="ECO:0000256" key="2">
    <source>
        <dbReference type="ARBA" id="ARBA00022670"/>
    </source>
</evidence>
<comment type="caution">
    <text evidence="7">The sequence shown here is derived from an EMBL/GenBank/DDBJ whole genome shotgun (WGS) entry which is preliminary data.</text>
</comment>
<feature type="active site" description="Charge relay system" evidence="5">
    <location>
        <position position="50"/>
    </location>
</feature>